<keyword evidence="3" id="KW-1185">Reference proteome</keyword>
<feature type="transmembrane region" description="Helical" evidence="1">
    <location>
        <begin position="15"/>
        <end position="34"/>
    </location>
</feature>
<organism evidence="2 3">
    <name type="scientific">Oceanobacillus sojae</name>
    <dbReference type="NCBI Taxonomy" id="582851"/>
    <lineage>
        <taxon>Bacteria</taxon>
        <taxon>Bacillati</taxon>
        <taxon>Bacillota</taxon>
        <taxon>Bacilli</taxon>
        <taxon>Bacillales</taxon>
        <taxon>Bacillaceae</taxon>
        <taxon>Oceanobacillus</taxon>
    </lineage>
</organism>
<evidence type="ECO:0000313" key="2">
    <source>
        <dbReference type="EMBL" id="GEN87754.1"/>
    </source>
</evidence>
<protein>
    <submittedName>
        <fullName evidence="2">Uncharacterized protein</fullName>
    </submittedName>
</protein>
<dbReference type="RefSeq" id="WP_147210720.1">
    <property type="nucleotide sequence ID" value="NZ_BJYM01000010.1"/>
</dbReference>
<feature type="transmembrane region" description="Helical" evidence="1">
    <location>
        <begin position="40"/>
        <end position="63"/>
    </location>
</feature>
<name>A0A511ZJY3_9BACI</name>
<sequence length="69" mass="7796">MKKVQGSTIVNKKTLSVVGFWMTIIFFCDLLRLIDDDIQLLPTAVIWPVGIIGITLSIFSNFVKEKKPD</sequence>
<evidence type="ECO:0000313" key="3">
    <source>
        <dbReference type="Proteomes" id="UP000321558"/>
    </source>
</evidence>
<dbReference type="AlphaFoldDB" id="A0A511ZJY3"/>
<keyword evidence="1" id="KW-0812">Transmembrane</keyword>
<comment type="caution">
    <text evidence="2">The sequence shown here is derived from an EMBL/GenBank/DDBJ whole genome shotgun (WGS) entry which is preliminary data.</text>
</comment>
<keyword evidence="1" id="KW-0472">Membrane</keyword>
<gene>
    <name evidence="2" type="ORF">OSO01_24930</name>
</gene>
<keyword evidence="1" id="KW-1133">Transmembrane helix</keyword>
<evidence type="ECO:0000256" key="1">
    <source>
        <dbReference type="SAM" id="Phobius"/>
    </source>
</evidence>
<dbReference type="Proteomes" id="UP000321558">
    <property type="component" value="Unassembled WGS sequence"/>
</dbReference>
<accession>A0A511ZJY3</accession>
<proteinExistence type="predicted"/>
<reference evidence="2 3" key="1">
    <citation type="submission" date="2019-07" db="EMBL/GenBank/DDBJ databases">
        <title>Whole genome shotgun sequence of Oceanobacillus sojae NBRC 105379.</title>
        <authorList>
            <person name="Hosoyama A."/>
            <person name="Uohara A."/>
            <person name="Ohji S."/>
            <person name="Ichikawa N."/>
        </authorList>
    </citation>
    <scope>NUCLEOTIDE SEQUENCE [LARGE SCALE GENOMIC DNA]</scope>
    <source>
        <strain evidence="2 3">NBRC 105379</strain>
    </source>
</reference>
<dbReference type="EMBL" id="BJYM01000010">
    <property type="protein sequence ID" value="GEN87754.1"/>
    <property type="molecule type" value="Genomic_DNA"/>
</dbReference>